<dbReference type="EMBL" id="QGGL01000001">
    <property type="protein sequence ID" value="PWK16611.1"/>
    <property type="molecule type" value="Genomic_DNA"/>
</dbReference>
<gene>
    <name evidence="1" type="ORF">C7459_101477</name>
</gene>
<evidence type="ECO:0000313" key="2">
    <source>
        <dbReference type="Proteomes" id="UP000245634"/>
    </source>
</evidence>
<dbReference type="Proteomes" id="UP000245634">
    <property type="component" value="Unassembled WGS sequence"/>
</dbReference>
<name>A0A316DEI1_9BACL</name>
<reference evidence="1 2" key="1">
    <citation type="submission" date="2018-05" db="EMBL/GenBank/DDBJ databases">
        <title>Genomic Encyclopedia of Type Strains, Phase IV (KMG-IV): sequencing the most valuable type-strain genomes for metagenomic binning, comparative biology and taxonomic classification.</title>
        <authorList>
            <person name="Goeker M."/>
        </authorList>
    </citation>
    <scope>NUCLEOTIDE SEQUENCE [LARGE SCALE GENOMIC DNA]</scope>
    <source>
        <strain evidence="1 2">DSM 18773</strain>
    </source>
</reference>
<comment type="caution">
    <text evidence="1">The sequence shown here is derived from an EMBL/GenBank/DDBJ whole genome shotgun (WGS) entry which is preliminary data.</text>
</comment>
<keyword evidence="2" id="KW-1185">Reference proteome</keyword>
<dbReference type="AlphaFoldDB" id="A0A316DEI1"/>
<organism evidence="1 2">
    <name type="scientific">Tumebacillus permanentifrigoris</name>
    <dbReference type="NCBI Taxonomy" id="378543"/>
    <lineage>
        <taxon>Bacteria</taxon>
        <taxon>Bacillati</taxon>
        <taxon>Bacillota</taxon>
        <taxon>Bacilli</taxon>
        <taxon>Bacillales</taxon>
        <taxon>Alicyclobacillaceae</taxon>
        <taxon>Tumebacillus</taxon>
    </lineage>
</organism>
<protein>
    <submittedName>
        <fullName evidence="1">Uncharacterized protein</fullName>
    </submittedName>
</protein>
<evidence type="ECO:0000313" key="1">
    <source>
        <dbReference type="EMBL" id="PWK16611.1"/>
    </source>
</evidence>
<sequence length="80" mass="8943">MWITPKIPARAGFDRCGQNVSKFDMVIHISTVNFCPKVMHSLTTRLIPTCYLWPSLSFTASTVCRSVKSVCSSLAIFSWA</sequence>
<proteinExistence type="predicted"/>
<accession>A0A316DEI1</accession>